<evidence type="ECO:0000259" key="4">
    <source>
        <dbReference type="PROSITE" id="PS50031"/>
    </source>
</evidence>
<gene>
    <name evidence="6" type="ORF">Din_013015</name>
</gene>
<protein>
    <submittedName>
        <fullName evidence="6">Putative epidermal growth factor receptor substrate 15-like</fullName>
    </submittedName>
</protein>
<evidence type="ECO:0000256" key="2">
    <source>
        <dbReference type="SAM" id="Coils"/>
    </source>
</evidence>
<proteinExistence type="predicted"/>
<feature type="domain" description="EF-hand" evidence="5">
    <location>
        <begin position="440"/>
        <end position="475"/>
    </location>
</feature>
<accession>A0A5B6ZHY3</accession>
<feature type="compositionally biased region" description="Polar residues" evidence="3">
    <location>
        <begin position="217"/>
        <end position="233"/>
    </location>
</feature>
<feature type="domain" description="EF-hand" evidence="5">
    <location>
        <begin position="42"/>
        <end position="77"/>
    </location>
</feature>
<dbReference type="InterPro" id="IPR011992">
    <property type="entry name" value="EF-hand-dom_pair"/>
</dbReference>
<dbReference type="GO" id="GO:0006897">
    <property type="term" value="P:endocytosis"/>
    <property type="evidence" value="ECO:0007669"/>
    <property type="project" value="TreeGrafter"/>
</dbReference>
<dbReference type="InterPro" id="IPR018247">
    <property type="entry name" value="EF_Hand_1_Ca_BS"/>
</dbReference>
<feature type="compositionally biased region" description="Polar residues" evidence="3">
    <location>
        <begin position="344"/>
        <end position="383"/>
    </location>
</feature>
<organism evidence="6">
    <name type="scientific">Davidia involucrata</name>
    <name type="common">Dove tree</name>
    <dbReference type="NCBI Taxonomy" id="16924"/>
    <lineage>
        <taxon>Eukaryota</taxon>
        <taxon>Viridiplantae</taxon>
        <taxon>Streptophyta</taxon>
        <taxon>Embryophyta</taxon>
        <taxon>Tracheophyta</taxon>
        <taxon>Spermatophyta</taxon>
        <taxon>Magnoliopsida</taxon>
        <taxon>eudicotyledons</taxon>
        <taxon>Gunneridae</taxon>
        <taxon>Pentapetalae</taxon>
        <taxon>asterids</taxon>
        <taxon>Cornales</taxon>
        <taxon>Nyssaceae</taxon>
        <taxon>Davidia</taxon>
    </lineage>
</organism>
<feature type="compositionally biased region" description="Basic and acidic residues" evidence="3">
    <location>
        <begin position="838"/>
        <end position="861"/>
    </location>
</feature>
<dbReference type="PROSITE" id="PS50222">
    <property type="entry name" value="EF_HAND_2"/>
    <property type="match status" value="2"/>
</dbReference>
<evidence type="ECO:0000256" key="1">
    <source>
        <dbReference type="ARBA" id="ARBA00022837"/>
    </source>
</evidence>
<reference evidence="6" key="1">
    <citation type="submission" date="2019-08" db="EMBL/GenBank/DDBJ databases">
        <title>Reference gene set and small RNA set construction with multiple tissues from Davidia involucrata Baill.</title>
        <authorList>
            <person name="Yang H."/>
            <person name="Zhou C."/>
            <person name="Li G."/>
            <person name="Wang J."/>
            <person name="Gao P."/>
            <person name="Wang M."/>
            <person name="Wang R."/>
            <person name="Zhao Y."/>
        </authorList>
    </citation>
    <scope>NUCLEOTIDE SEQUENCE</scope>
    <source>
        <tissue evidence="6">Mixed with DoveR01_LX</tissue>
    </source>
</reference>
<dbReference type="SUPFAM" id="SSF47473">
    <property type="entry name" value="EF-hand"/>
    <property type="match status" value="2"/>
</dbReference>
<feature type="region of interest" description="Disordered" evidence="3">
    <location>
        <begin position="1111"/>
        <end position="1143"/>
    </location>
</feature>
<feature type="region of interest" description="Disordered" evidence="3">
    <location>
        <begin position="509"/>
        <end position="531"/>
    </location>
</feature>
<dbReference type="SMART" id="SM00054">
    <property type="entry name" value="EFh"/>
    <property type="match status" value="4"/>
</dbReference>
<dbReference type="PANTHER" id="PTHR11216">
    <property type="entry name" value="EH DOMAIN"/>
    <property type="match status" value="1"/>
</dbReference>
<dbReference type="Pfam" id="PF12763">
    <property type="entry name" value="EH"/>
    <property type="match status" value="2"/>
</dbReference>
<feature type="compositionally biased region" description="Basic and acidic residues" evidence="3">
    <location>
        <begin position="804"/>
        <end position="822"/>
    </location>
</feature>
<feature type="region of interest" description="Disordered" evidence="3">
    <location>
        <begin position="211"/>
        <end position="276"/>
    </location>
</feature>
<dbReference type="InterPro" id="IPR002048">
    <property type="entry name" value="EF_hand_dom"/>
</dbReference>
<dbReference type="Gene3D" id="1.10.238.10">
    <property type="entry name" value="EF-hand"/>
    <property type="match status" value="2"/>
</dbReference>
<evidence type="ECO:0000256" key="3">
    <source>
        <dbReference type="SAM" id="MobiDB-lite"/>
    </source>
</evidence>
<dbReference type="CDD" id="cd00052">
    <property type="entry name" value="EH"/>
    <property type="match status" value="2"/>
</dbReference>
<dbReference type="PROSITE" id="PS00018">
    <property type="entry name" value="EF_HAND_1"/>
    <property type="match status" value="1"/>
</dbReference>
<keyword evidence="2" id="KW-0175">Coiled coil</keyword>
<dbReference type="GO" id="GO:0005509">
    <property type="term" value="F:calcium ion binding"/>
    <property type="evidence" value="ECO:0007669"/>
    <property type="project" value="InterPro"/>
</dbReference>
<feature type="compositionally biased region" description="Polar residues" evidence="3">
    <location>
        <begin position="781"/>
        <end position="803"/>
    </location>
</feature>
<keyword evidence="1" id="KW-0106">Calcium</keyword>
<dbReference type="PROSITE" id="PS50031">
    <property type="entry name" value="EH"/>
    <property type="match status" value="2"/>
</dbReference>
<sequence>MAGQNQTQNMDLFDVYFRRADLDHDGRISGVEAVAFFQGSNLSKQVLAQIWMHADQNKTGFLGRAEFYNALKLVTVSQSKRELTPNMVKAALYGPASAQIPAPQINLTAMPAYQSNPTAGIHAPQLVSAAPTSSQNIGIRGPQVSANTSMDQQSLPSQQNQFMKPPRPMPPGTAFRPQQGVASQGMPGGGSVAASHPLSSNISADWLGGRTGGTPAGVTSQVPNRGITPSTTRDGFGLATSGLTPSTQPRPQATTGLTQAAAPKPHDPNLPSYQVGAKDSKPLVVSGNGFASDSVFGDVFSATSSQPKQDFQAPTSSAGGLPVSSATVPSSGTQPTVKPGPVGSLQSAFSQQPMANQHQQVQSTMKQNQQVSARSSTAFTSTGLPVGAGNSASAQSQLSWPRMTQTDVQKYTKVFVEVDRDRDGKITGEQARNLFLSWRLPREVLKQVWDLSDQDNDSMLSLREFCIALYLMERHREGRLLPTVLPSSIMFDESQLPATGQRAPAYGNEIWGSSPGLQQPKGVSGARPVTPAAGVRPLSQVSVPQADESMQPSQQKPRVPVLEKHLLDQLSKEEQDALNSKFQEATEADKKVEELEKEILDSKEKIEFCRTKMQELIFYKSRCDNRLNEITERASADKREVELLAKKYEEKYKQVGDVASKLTIEEATFRDIQAEKMELYKAIVKMEQDGGADEIQARADRIQLDLEELVKSLNDRCKNYGLRAKPTALVELPFGWQPGIQEGSADWNEDWDKFEDEGFTLVKELTLDVQNVIAPPKPKSSLVSNKASSTDEGVSAVSSSNADGKSEKLSSPRKGIPEDKSTDAQSEEGTSRTPPDSPAERNVLESPSKRYQDSQPRKDIGADGSPYDDSPRAVETQSEYGGAESVLSGDKTFDEPSWGAFDTHYDTDSVWDFNPVTTKDMDHEKHSESSFFNPGDWGLNPIRTQSTDRDSIFQKNTYAFADSVPSTPMSIYGNSPHVDNMFQKRSPFAFADSVPSTPMFNSGNSPRRFSGGSEEHSFDNLSRFDSFNMSDSGLFAPRESLTRFDSIRSTRDSDYGHGFFPPPDSLTRFDSFRSTRDSDSSYGFFPAPDSLTRFDSIRSTKDADYSHGFPSFDDTDPFGSSGPFKTSLESQTPRRDSDNWRAF</sequence>
<feature type="compositionally biased region" description="Basic and acidic residues" evidence="3">
    <location>
        <begin position="1132"/>
        <end position="1143"/>
    </location>
</feature>
<feature type="region of interest" description="Disordered" evidence="3">
    <location>
        <begin position="305"/>
        <end position="401"/>
    </location>
</feature>
<feature type="compositionally biased region" description="Polar residues" evidence="3">
    <location>
        <begin position="241"/>
        <end position="258"/>
    </location>
</feature>
<name>A0A5B6ZHY3_DAVIN</name>
<evidence type="ECO:0000313" key="6">
    <source>
        <dbReference type="EMBL" id="MPA43574.1"/>
    </source>
</evidence>
<feature type="compositionally biased region" description="Polar residues" evidence="3">
    <location>
        <begin position="305"/>
        <end position="336"/>
    </location>
</feature>
<feature type="compositionally biased region" description="Polar residues" evidence="3">
    <location>
        <begin position="823"/>
        <end position="834"/>
    </location>
</feature>
<evidence type="ECO:0000259" key="5">
    <source>
        <dbReference type="PROSITE" id="PS50222"/>
    </source>
</evidence>
<feature type="region of interest" description="Disordered" evidence="3">
    <location>
        <begin position="775"/>
        <end position="904"/>
    </location>
</feature>
<dbReference type="InterPro" id="IPR000261">
    <property type="entry name" value="EH_dom"/>
</dbReference>
<dbReference type="GO" id="GO:0005634">
    <property type="term" value="C:nucleus"/>
    <property type="evidence" value="ECO:0007669"/>
    <property type="project" value="TreeGrafter"/>
</dbReference>
<feature type="compositionally biased region" description="Polar residues" evidence="3">
    <location>
        <begin position="390"/>
        <end position="401"/>
    </location>
</feature>
<dbReference type="GO" id="GO:0005737">
    <property type="term" value="C:cytoplasm"/>
    <property type="evidence" value="ECO:0007669"/>
    <property type="project" value="TreeGrafter"/>
</dbReference>
<dbReference type="EMBL" id="GHES01013015">
    <property type="protein sequence ID" value="MPA43574.1"/>
    <property type="molecule type" value="Transcribed_RNA"/>
</dbReference>
<feature type="domain" description="EH" evidence="4">
    <location>
        <begin position="9"/>
        <end position="99"/>
    </location>
</feature>
<feature type="domain" description="EH" evidence="4">
    <location>
        <begin position="407"/>
        <end position="490"/>
    </location>
</feature>
<dbReference type="AlphaFoldDB" id="A0A5B6ZHY3"/>
<feature type="coiled-coil region" evidence="2">
    <location>
        <begin position="578"/>
        <end position="651"/>
    </location>
</feature>
<keyword evidence="6" id="KW-0675">Receptor</keyword>
<dbReference type="GO" id="GO:0016197">
    <property type="term" value="P:endosomal transport"/>
    <property type="evidence" value="ECO:0007669"/>
    <property type="project" value="TreeGrafter"/>
</dbReference>
<dbReference type="SMART" id="SM00027">
    <property type="entry name" value="EH"/>
    <property type="match status" value="2"/>
</dbReference>
<dbReference type="GO" id="GO:0005886">
    <property type="term" value="C:plasma membrane"/>
    <property type="evidence" value="ECO:0007669"/>
    <property type="project" value="TreeGrafter"/>
</dbReference>
<dbReference type="PANTHER" id="PTHR11216:SF161">
    <property type="entry name" value="CALCIUM-BINDING EF HAND FAMILY PROTEIN"/>
    <property type="match status" value="1"/>
</dbReference>